<sequence length="29" mass="3357">MARVIRIKTARKDLLSLYSCKIATFTPFI</sequence>
<evidence type="ECO:0000313" key="1">
    <source>
        <dbReference type="EMBL" id="DAF58886.1"/>
    </source>
</evidence>
<name>A0A8S5T6L7_9CAUD</name>
<proteinExistence type="predicted"/>
<protein>
    <submittedName>
        <fullName evidence="1">Uncharacterized protein</fullName>
    </submittedName>
</protein>
<organism evidence="1">
    <name type="scientific">Siphoviridae sp. ctxMM9</name>
    <dbReference type="NCBI Taxonomy" id="2827973"/>
    <lineage>
        <taxon>Viruses</taxon>
        <taxon>Duplodnaviria</taxon>
        <taxon>Heunggongvirae</taxon>
        <taxon>Uroviricota</taxon>
        <taxon>Caudoviricetes</taxon>
    </lineage>
</organism>
<reference evidence="1" key="1">
    <citation type="journal article" date="2021" name="Proc. Natl. Acad. Sci. U.S.A.">
        <title>A Catalog of Tens of Thousands of Viruses from Human Metagenomes Reveals Hidden Associations with Chronic Diseases.</title>
        <authorList>
            <person name="Tisza M.J."/>
            <person name="Buck C.B."/>
        </authorList>
    </citation>
    <scope>NUCLEOTIDE SEQUENCE</scope>
    <source>
        <strain evidence="1">CtxMM9</strain>
    </source>
</reference>
<dbReference type="EMBL" id="BK032759">
    <property type="protein sequence ID" value="DAF58886.1"/>
    <property type="molecule type" value="Genomic_DNA"/>
</dbReference>
<accession>A0A8S5T6L7</accession>